<dbReference type="SMART" id="SM00320">
    <property type="entry name" value="WD40"/>
    <property type="match status" value="6"/>
</dbReference>
<dbReference type="GO" id="GO:0005524">
    <property type="term" value="F:ATP binding"/>
    <property type="evidence" value="ECO:0007669"/>
    <property type="project" value="UniProtKB-KW"/>
</dbReference>
<sequence>MIPIDDPRSRFGVAGDRAFGGSGQQGVAASVSVVGEAVMVIDFGTSTSSAALVTGDRVRLVKEPGSGLWSWPSAVCRDGDRLLVGTTAERRKRTDPAGYRAEFKRDLGQQAPIPLGDRDYRVEELVAALLTALREQAGEPVRRALLTVPASYRPGDPRRALMIAAGEAAGFDDVELLAEPVAAALGPLSGDGFGIGDTVLVYDFGGGTFDAALVRFTGAGREVLGHAALDDCGGRDIDALLIEHVRDSGGDSLAEALAVPADAPRAVRMRLGLQFADFARVIKHQLSEVDEVEDFVSHLAPPSRVDRSELTALVAPVLARTLDCCHRLLRECGVVPAQLAAVLLVGGTSRMPVVADTVARELGRPIRRPEDPDLAVVQGAAADAGQGGTRVLRAMLATPGRDRLRWKGPAVSRLARVLTGAGEGYAAGESLAVVRDGDDRLWTLTAPPVAGTIREWTVPVGAHLPPLDWSVDVTSAGPRLRFKVPAFARIFNIEPETGRRVAFSPDGRHLVAAAVSWARVWDWESGDTVWDLQRNFQGNMYWSVAVGPDGRQVAVAGGPGVIVCDARTGEQLYALDHPDVINDVAFSPDGRWLAGVAKDGVAVLWEAATGVRARTFPHELTLYAVEFSADGNQLITSALEHTHVWDLATGNKEYLVDRAGWFALSPEASHIALANSSSLTIVTADGEAQEVASVKAKDPYSPTETSWVRPAFSPDGRLVAAGKGSDVRIYDARSRGTLRELGTIRTKTTVTSVAFSPDGRFLAAACDNWIRVYEVAEPVDEPE</sequence>
<dbReference type="SUPFAM" id="SSF82171">
    <property type="entry name" value="DPP6 N-terminal domain-like"/>
    <property type="match status" value="1"/>
</dbReference>
<dbReference type="InterPro" id="IPR043129">
    <property type="entry name" value="ATPase_NBD"/>
</dbReference>
<dbReference type="Pfam" id="PF00400">
    <property type="entry name" value="WD40"/>
    <property type="match status" value="2"/>
</dbReference>
<dbReference type="PROSITE" id="PS00678">
    <property type="entry name" value="WD_REPEATS_1"/>
    <property type="match status" value="1"/>
</dbReference>
<evidence type="ECO:0000256" key="5">
    <source>
        <dbReference type="ARBA" id="ARBA00022840"/>
    </source>
</evidence>
<keyword evidence="7" id="KW-0143">Chaperone</keyword>
<evidence type="ECO:0000256" key="6">
    <source>
        <dbReference type="ARBA" id="ARBA00023016"/>
    </source>
</evidence>
<comment type="similarity">
    <text evidence="1">Belongs to the heat shock protein 70 family.</text>
</comment>
<evidence type="ECO:0008006" key="11">
    <source>
        <dbReference type="Google" id="ProtNLM"/>
    </source>
</evidence>
<dbReference type="Proteomes" id="UP000623608">
    <property type="component" value="Unassembled WGS sequence"/>
</dbReference>
<dbReference type="PROSITE" id="PS01036">
    <property type="entry name" value="HSP70_3"/>
    <property type="match status" value="1"/>
</dbReference>
<dbReference type="InterPro" id="IPR001680">
    <property type="entry name" value="WD40_rpt"/>
</dbReference>
<evidence type="ECO:0000256" key="2">
    <source>
        <dbReference type="ARBA" id="ARBA00022574"/>
    </source>
</evidence>
<dbReference type="InterPro" id="IPR013126">
    <property type="entry name" value="Hsp_70_fam"/>
</dbReference>
<evidence type="ECO:0000256" key="1">
    <source>
        <dbReference type="ARBA" id="ARBA00007381"/>
    </source>
</evidence>
<keyword evidence="6" id="KW-0346">Stress response</keyword>
<dbReference type="PROSITE" id="PS50082">
    <property type="entry name" value="WD_REPEATS_2"/>
    <property type="match status" value="1"/>
</dbReference>
<dbReference type="Gene3D" id="2.130.10.10">
    <property type="entry name" value="YVTN repeat-like/Quinoprotein amine dehydrogenase"/>
    <property type="match status" value="2"/>
</dbReference>
<keyword evidence="3" id="KW-0677">Repeat</keyword>
<dbReference type="Pfam" id="PF00012">
    <property type="entry name" value="HSP70"/>
    <property type="match status" value="1"/>
</dbReference>
<proteinExistence type="inferred from homology"/>
<gene>
    <name evidence="9" type="ORF">Ate02nite_31100</name>
</gene>
<dbReference type="SUPFAM" id="SSF53067">
    <property type="entry name" value="Actin-like ATPase domain"/>
    <property type="match status" value="2"/>
</dbReference>
<dbReference type="InterPro" id="IPR015943">
    <property type="entry name" value="WD40/YVTN_repeat-like_dom_sf"/>
</dbReference>
<evidence type="ECO:0000256" key="3">
    <source>
        <dbReference type="ARBA" id="ARBA00022737"/>
    </source>
</evidence>
<dbReference type="InterPro" id="IPR018181">
    <property type="entry name" value="Heat_shock_70_CS"/>
</dbReference>
<dbReference type="PANTHER" id="PTHR19879">
    <property type="entry name" value="TRANSCRIPTION INITIATION FACTOR TFIID"/>
    <property type="match status" value="1"/>
</dbReference>
<dbReference type="Gene3D" id="3.90.640.10">
    <property type="entry name" value="Actin, Chain A, domain 4"/>
    <property type="match status" value="1"/>
</dbReference>
<organism evidence="9 10">
    <name type="scientific">Paractinoplanes tereljensis</name>
    <dbReference type="NCBI Taxonomy" id="571912"/>
    <lineage>
        <taxon>Bacteria</taxon>
        <taxon>Bacillati</taxon>
        <taxon>Actinomycetota</taxon>
        <taxon>Actinomycetes</taxon>
        <taxon>Micromonosporales</taxon>
        <taxon>Micromonosporaceae</taxon>
        <taxon>Paractinoplanes</taxon>
    </lineage>
</organism>
<evidence type="ECO:0000313" key="10">
    <source>
        <dbReference type="Proteomes" id="UP000623608"/>
    </source>
</evidence>
<reference evidence="9" key="1">
    <citation type="submission" date="2021-01" db="EMBL/GenBank/DDBJ databases">
        <title>Whole genome shotgun sequence of Actinoplanes tereljensis NBRC 105297.</title>
        <authorList>
            <person name="Komaki H."/>
            <person name="Tamura T."/>
        </authorList>
    </citation>
    <scope>NUCLEOTIDE SEQUENCE</scope>
    <source>
        <strain evidence="9">NBRC 105297</strain>
    </source>
</reference>
<dbReference type="PROSITE" id="PS50294">
    <property type="entry name" value="WD_REPEATS_REGION"/>
    <property type="match status" value="1"/>
</dbReference>
<dbReference type="Gene3D" id="3.30.420.40">
    <property type="match status" value="2"/>
</dbReference>
<evidence type="ECO:0000313" key="9">
    <source>
        <dbReference type="EMBL" id="GIF20380.1"/>
    </source>
</evidence>
<keyword evidence="10" id="KW-1185">Reference proteome</keyword>
<protein>
    <recommendedName>
        <fullName evidence="11">WD40 repeat protein</fullName>
    </recommendedName>
</protein>
<accession>A0A919NKF9</accession>
<feature type="repeat" description="WD" evidence="8">
    <location>
        <begin position="574"/>
        <end position="615"/>
    </location>
</feature>
<evidence type="ECO:0000256" key="7">
    <source>
        <dbReference type="ARBA" id="ARBA00023186"/>
    </source>
</evidence>
<dbReference type="PRINTS" id="PR00301">
    <property type="entry name" value="HEATSHOCK70"/>
</dbReference>
<dbReference type="EMBL" id="BOMY01000022">
    <property type="protein sequence ID" value="GIF20380.1"/>
    <property type="molecule type" value="Genomic_DNA"/>
</dbReference>
<dbReference type="AlphaFoldDB" id="A0A919NKF9"/>
<keyword evidence="4" id="KW-0547">Nucleotide-binding</keyword>
<dbReference type="GO" id="GO:0140662">
    <property type="term" value="F:ATP-dependent protein folding chaperone"/>
    <property type="evidence" value="ECO:0007669"/>
    <property type="project" value="InterPro"/>
</dbReference>
<name>A0A919NKF9_9ACTN</name>
<dbReference type="InterPro" id="IPR019775">
    <property type="entry name" value="WD40_repeat_CS"/>
</dbReference>
<evidence type="ECO:0000256" key="4">
    <source>
        <dbReference type="ARBA" id="ARBA00022741"/>
    </source>
</evidence>
<evidence type="ECO:0000256" key="8">
    <source>
        <dbReference type="PROSITE-ProRule" id="PRU00221"/>
    </source>
</evidence>
<keyword evidence="5" id="KW-0067">ATP-binding</keyword>
<keyword evidence="2 8" id="KW-0853">WD repeat</keyword>
<dbReference type="PANTHER" id="PTHR19879:SF9">
    <property type="entry name" value="TRANSCRIPTION INITIATION FACTOR TFIID SUBUNIT 5"/>
    <property type="match status" value="1"/>
</dbReference>
<comment type="caution">
    <text evidence="9">The sequence shown here is derived from an EMBL/GenBank/DDBJ whole genome shotgun (WGS) entry which is preliminary data.</text>
</comment>